<reference evidence="1 2" key="1">
    <citation type="submission" date="2023-07" db="EMBL/GenBank/DDBJ databases">
        <title>Sequencing the genomes of 1000 actinobacteria strains.</title>
        <authorList>
            <person name="Klenk H.-P."/>
        </authorList>
    </citation>
    <scope>NUCLEOTIDE SEQUENCE [LARGE SCALE GENOMIC DNA]</scope>
    <source>
        <strain evidence="1 2">DSM 44710</strain>
    </source>
</reference>
<dbReference type="RefSeq" id="WP_306835918.1">
    <property type="nucleotide sequence ID" value="NZ_JAUSRA010000001.1"/>
</dbReference>
<dbReference type="Pfam" id="PF10604">
    <property type="entry name" value="Polyketide_cyc2"/>
    <property type="match status" value="1"/>
</dbReference>
<keyword evidence="2" id="KW-1185">Reference proteome</keyword>
<dbReference type="Proteomes" id="UP001240984">
    <property type="component" value="Unassembled WGS sequence"/>
</dbReference>
<evidence type="ECO:0000313" key="2">
    <source>
        <dbReference type="Proteomes" id="UP001240984"/>
    </source>
</evidence>
<evidence type="ECO:0000313" key="1">
    <source>
        <dbReference type="EMBL" id="MDP9798197.1"/>
    </source>
</evidence>
<dbReference type="InterPro" id="IPR023393">
    <property type="entry name" value="START-like_dom_sf"/>
</dbReference>
<dbReference type="EMBL" id="JAUSRA010000001">
    <property type="protein sequence ID" value="MDP9798197.1"/>
    <property type="molecule type" value="Genomic_DNA"/>
</dbReference>
<gene>
    <name evidence="1" type="ORF">J2S43_006709</name>
</gene>
<dbReference type="InterPro" id="IPR019587">
    <property type="entry name" value="Polyketide_cyclase/dehydratase"/>
</dbReference>
<organism evidence="1 2">
    <name type="scientific">Catenuloplanes nepalensis</name>
    <dbReference type="NCBI Taxonomy" id="587533"/>
    <lineage>
        <taxon>Bacteria</taxon>
        <taxon>Bacillati</taxon>
        <taxon>Actinomycetota</taxon>
        <taxon>Actinomycetes</taxon>
        <taxon>Micromonosporales</taxon>
        <taxon>Micromonosporaceae</taxon>
        <taxon>Catenuloplanes</taxon>
    </lineage>
</organism>
<sequence length="165" mass="18068">MSTIAVTRTIKAPAARVWRVFTDLPGRAGWLSTVDHVEVLTPGDLRAGSAWQETRHMPDGARVTEEFRVEECDEGARFVVSSPGIGAEYRMTYTFTPIREGRHRGETAVTAVQEGAPLEPRGRLLALVLGGLAAMVSEGALRQDLHDLAIAVREPVRQEALARPR</sequence>
<protein>
    <submittedName>
        <fullName evidence="1">Uncharacterized protein YndB with AHSA1/START domain</fullName>
    </submittedName>
</protein>
<accession>A0ABT9N3D6</accession>
<dbReference type="Gene3D" id="3.30.530.20">
    <property type="match status" value="1"/>
</dbReference>
<comment type="caution">
    <text evidence="1">The sequence shown here is derived from an EMBL/GenBank/DDBJ whole genome shotgun (WGS) entry which is preliminary data.</text>
</comment>
<proteinExistence type="predicted"/>
<name>A0ABT9N3D6_9ACTN</name>
<dbReference type="SUPFAM" id="SSF55961">
    <property type="entry name" value="Bet v1-like"/>
    <property type="match status" value="1"/>
</dbReference>